<dbReference type="InterPro" id="IPR037185">
    <property type="entry name" value="EmrE-like"/>
</dbReference>
<sequence>MDSLYSTTASAIDEPKSLWGPLTIALLASMTQAFGISLQRRAHLVEQQLGIDGRLPFYKRPLWLSGFLIYTLSNIVQSSCTIGYLPIVILAPVGAIGLVFNAVFAKLVLGDPFTLKTVLGTMLIVLGAGLVAGFGVVPEPNHSLQDLIRLYKRPTFIVYFTIIETFICLGLLTTHIIDYKMEHAPPSLSMQGSIYGRTDLKMWLGISYGVFGANISSQAMLFAKSGLELLLISVFGDDNQFIYPLTWVLVLALIFTAVLQLYYLNRGIRLCDTIILVPLNFCSFNVSCLFNGLVYYDQWERLVWWQMVAVLFGIAILIGGVLIISWQPGYMASLAEMDDSALIPAEPDTQKQHSIPSSKEPGRWWFKLKARNNKKKYHNEPDERTRLLDDSS</sequence>
<feature type="transmembrane region" description="Helical" evidence="5">
    <location>
        <begin position="157"/>
        <end position="179"/>
    </location>
</feature>
<feature type="transmembrane region" description="Helical" evidence="5">
    <location>
        <begin position="82"/>
        <end position="105"/>
    </location>
</feature>
<keyword evidence="3 5" id="KW-1133">Transmembrane helix</keyword>
<dbReference type="SUPFAM" id="SSF103481">
    <property type="entry name" value="Multidrug resistance efflux transporter EmrE"/>
    <property type="match status" value="1"/>
</dbReference>
<evidence type="ECO:0008006" key="7">
    <source>
        <dbReference type="Google" id="ProtNLM"/>
    </source>
</evidence>
<dbReference type="PANTHER" id="PTHR12570:SF86">
    <property type="entry name" value="ADR321CP"/>
    <property type="match status" value="1"/>
</dbReference>
<dbReference type="AlphaFoldDB" id="A0A077WJ66"/>
<evidence type="ECO:0000256" key="1">
    <source>
        <dbReference type="ARBA" id="ARBA00004141"/>
    </source>
</evidence>
<organism evidence="6">
    <name type="scientific">Lichtheimia ramosa</name>
    <dbReference type="NCBI Taxonomy" id="688394"/>
    <lineage>
        <taxon>Eukaryota</taxon>
        <taxon>Fungi</taxon>
        <taxon>Fungi incertae sedis</taxon>
        <taxon>Mucoromycota</taxon>
        <taxon>Mucoromycotina</taxon>
        <taxon>Mucoromycetes</taxon>
        <taxon>Mucorales</taxon>
        <taxon>Lichtheimiaceae</taxon>
        <taxon>Lichtheimia</taxon>
    </lineage>
</organism>
<dbReference type="InterPro" id="IPR008521">
    <property type="entry name" value="Mg_trans_NIPA"/>
</dbReference>
<accession>A0A077WJ66</accession>
<name>A0A077WJ66_9FUNG</name>
<protein>
    <recommendedName>
        <fullName evidence="7">Magnesium transporter</fullName>
    </recommendedName>
</protein>
<evidence type="ECO:0000256" key="4">
    <source>
        <dbReference type="ARBA" id="ARBA00023136"/>
    </source>
</evidence>
<proteinExistence type="predicted"/>
<feature type="transmembrane region" description="Helical" evidence="5">
    <location>
        <begin position="200"/>
        <end position="221"/>
    </location>
</feature>
<reference evidence="6" key="1">
    <citation type="journal article" date="2014" name="Genome Announc.">
        <title>De novo whole-genome sequence and genome annotation of Lichtheimia ramosa.</title>
        <authorList>
            <person name="Linde J."/>
            <person name="Schwartze V."/>
            <person name="Binder U."/>
            <person name="Lass-Florl C."/>
            <person name="Voigt K."/>
            <person name="Horn F."/>
        </authorList>
    </citation>
    <scope>NUCLEOTIDE SEQUENCE</scope>
    <source>
        <strain evidence="6">JMRC FSU:6197</strain>
    </source>
</reference>
<evidence type="ECO:0000256" key="2">
    <source>
        <dbReference type="ARBA" id="ARBA00022692"/>
    </source>
</evidence>
<dbReference type="EMBL" id="LK023321">
    <property type="protein sequence ID" value="CDS06642.1"/>
    <property type="molecule type" value="Genomic_DNA"/>
</dbReference>
<keyword evidence="2 5" id="KW-0812">Transmembrane</keyword>
<feature type="transmembrane region" description="Helical" evidence="5">
    <location>
        <begin position="117"/>
        <end position="137"/>
    </location>
</feature>
<gene>
    <name evidence="6" type="ORF">LRAMOSA09169</name>
</gene>
<comment type="subcellular location">
    <subcellularLocation>
        <location evidence="1">Membrane</location>
        <topology evidence="1">Multi-pass membrane protein</topology>
    </subcellularLocation>
</comment>
<dbReference type="OrthoDB" id="2504919at2759"/>
<evidence type="ECO:0000256" key="3">
    <source>
        <dbReference type="ARBA" id="ARBA00022989"/>
    </source>
</evidence>
<dbReference type="GO" id="GO:0016020">
    <property type="term" value="C:membrane"/>
    <property type="evidence" value="ECO:0007669"/>
    <property type="project" value="UniProtKB-SubCell"/>
</dbReference>
<evidence type="ECO:0000313" key="6">
    <source>
        <dbReference type="EMBL" id="CDS06642.1"/>
    </source>
</evidence>
<keyword evidence="4 5" id="KW-0472">Membrane</keyword>
<feature type="transmembrane region" description="Helical" evidence="5">
    <location>
        <begin position="241"/>
        <end position="263"/>
    </location>
</feature>
<dbReference type="GO" id="GO:0015095">
    <property type="term" value="F:magnesium ion transmembrane transporter activity"/>
    <property type="evidence" value="ECO:0007669"/>
    <property type="project" value="InterPro"/>
</dbReference>
<dbReference type="PANTHER" id="PTHR12570">
    <property type="match status" value="1"/>
</dbReference>
<evidence type="ECO:0000256" key="5">
    <source>
        <dbReference type="SAM" id="Phobius"/>
    </source>
</evidence>
<dbReference type="Pfam" id="PF05653">
    <property type="entry name" value="Mg_trans_NIPA"/>
    <property type="match status" value="2"/>
</dbReference>
<feature type="transmembrane region" description="Helical" evidence="5">
    <location>
        <begin position="275"/>
        <end position="296"/>
    </location>
</feature>
<feature type="transmembrane region" description="Helical" evidence="5">
    <location>
        <begin position="302"/>
        <end position="324"/>
    </location>
</feature>